<keyword evidence="3" id="KW-0050">Antiport</keyword>
<dbReference type="GeneID" id="108609485"/>
<dbReference type="Gene3D" id="1.20.1420.30">
    <property type="entry name" value="NCX, central ion-binding region"/>
    <property type="match status" value="2"/>
</dbReference>
<proteinExistence type="predicted"/>
<feature type="domain" description="Sodium/calcium exchanger membrane region" evidence="9">
    <location>
        <begin position="438"/>
        <end position="587"/>
    </location>
</feature>
<dbReference type="InterPro" id="IPR044880">
    <property type="entry name" value="NCX_ion-bd_dom_sf"/>
</dbReference>
<protein>
    <submittedName>
        <fullName evidence="11">Sodium/potassium/calcium exchanger 6, mitochondrial-like</fullName>
    </submittedName>
</protein>
<evidence type="ECO:0000259" key="9">
    <source>
        <dbReference type="Pfam" id="PF01699"/>
    </source>
</evidence>
<name>A0ABM1NP07_DROAR</name>
<comment type="subcellular location">
    <subcellularLocation>
        <location evidence="1">Membrane</location>
        <topology evidence="1">Multi-pass membrane protein</topology>
    </subcellularLocation>
</comment>
<keyword evidence="6 8" id="KW-1133">Transmembrane helix</keyword>
<keyword evidence="10" id="KW-1185">Reference proteome</keyword>
<gene>
    <name evidence="11" type="primary">LOC108609485</name>
</gene>
<evidence type="ECO:0000256" key="4">
    <source>
        <dbReference type="ARBA" id="ARBA00022568"/>
    </source>
</evidence>
<dbReference type="InterPro" id="IPR004837">
    <property type="entry name" value="NaCa_Exmemb"/>
</dbReference>
<feature type="transmembrane region" description="Helical" evidence="8">
    <location>
        <begin position="403"/>
        <end position="422"/>
    </location>
</feature>
<reference evidence="10" key="1">
    <citation type="journal article" date="1997" name="Nucleic Acids Res.">
        <title>tRNAscan-SE: a program for improved detection of transfer RNA genes in genomic sequence.</title>
        <authorList>
            <person name="Lowe T.M."/>
            <person name="Eddy S.R."/>
        </authorList>
    </citation>
    <scope>NUCLEOTIDE SEQUENCE [LARGE SCALE GENOMIC DNA]</scope>
</reference>
<feature type="transmembrane region" description="Helical" evidence="8">
    <location>
        <begin position="502"/>
        <end position="524"/>
    </location>
</feature>
<dbReference type="RefSeq" id="XP_017856693.1">
    <property type="nucleotide sequence ID" value="XM_018001204.1"/>
</dbReference>
<evidence type="ECO:0000256" key="5">
    <source>
        <dbReference type="ARBA" id="ARBA00022692"/>
    </source>
</evidence>
<feature type="domain" description="Sodium/calcium exchanger membrane region" evidence="9">
    <location>
        <begin position="78"/>
        <end position="215"/>
    </location>
</feature>
<reference evidence="11" key="3">
    <citation type="submission" date="2025-08" db="UniProtKB">
        <authorList>
            <consortium name="RefSeq"/>
        </authorList>
    </citation>
    <scope>IDENTIFICATION</scope>
    <source>
        <tissue evidence="11">Whole organism</tissue>
    </source>
</reference>
<organism evidence="10 11">
    <name type="scientific">Drosophila arizonae</name>
    <name type="common">Fruit fly</name>
    <dbReference type="NCBI Taxonomy" id="7263"/>
    <lineage>
        <taxon>Eukaryota</taxon>
        <taxon>Metazoa</taxon>
        <taxon>Ecdysozoa</taxon>
        <taxon>Arthropoda</taxon>
        <taxon>Hexapoda</taxon>
        <taxon>Insecta</taxon>
        <taxon>Pterygota</taxon>
        <taxon>Neoptera</taxon>
        <taxon>Endopterygota</taxon>
        <taxon>Diptera</taxon>
        <taxon>Brachycera</taxon>
        <taxon>Muscomorpha</taxon>
        <taxon>Ephydroidea</taxon>
        <taxon>Drosophilidae</taxon>
        <taxon>Drosophila</taxon>
    </lineage>
</organism>
<evidence type="ECO:0000256" key="2">
    <source>
        <dbReference type="ARBA" id="ARBA00022448"/>
    </source>
</evidence>
<dbReference type="Pfam" id="PF01699">
    <property type="entry name" value="Na_Ca_ex"/>
    <property type="match status" value="2"/>
</dbReference>
<feature type="transmembrane region" description="Helical" evidence="8">
    <location>
        <begin position="434"/>
        <end position="452"/>
    </location>
</feature>
<feature type="transmembrane region" description="Helical" evidence="8">
    <location>
        <begin position="335"/>
        <end position="354"/>
    </location>
</feature>
<keyword evidence="4" id="KW-0406">Ion transport</keyword>
<evidence type="ECO:0000256" key="1">
    <source>
        <dbReference type="ARBA" id="ARBA00004141"/>
    </source>
</evidence>
<keyword evidence="4" id="KW-0106">Calcium</keyword>
<feature type="transmembrane region" description="Helical" evidence="8">
    <location>
        <begin position="544"/>
        <end position="565"/>
    </location>
</feature>
<dbReference type="Proteomes" id="UP000694904">
    <property type="component" value="Chromosome 3"/>
</dbReference>
<evidence type="ECO:0000256" key="6">
    <source>
        <dbReference type="ARBA" id="ARBA00022989"/>
    </source>
</evidence>
<feature type="transmembrane region" description="Helical" evidence="8">
    <location>
        <begin position="141"/>
        <end position="164"/>
    </location>
</feature>
<keyword evidence="5 8" id="KW-0812">Transmembrane</keyword>
<keyword evidence="4" id="KW-0109">Calcium transport</keyword>
<evidence type="ECO:0000313" key="10">
    <source>
        <dbReference type="Proteomes" id="UP000694904"/>
    </source>
</evidence>
<evidence type="ECO:0000256" key="3">
    <source>
        <dbReference type="ARBA" id="ARBA00022449"/>
    </source>
</evidence>
<keyword evidence="2" id="KW-0813">Transport</keyword>
<dbReference type="PANTHER" id="PTHR12266">
    <property type="entry name" value="NA+/CA2+ K+ INDEPENDENT EXCHANGER"/>
    <property type="match status" value="1"/>
</dbReference>
<sequence>MTTVYQENDLDKEFENFWSKVNCYSVIRFPYDQRCDFVRRANSCIYGTNFVPYIHLMACSFKCRNRFEEHVFVGLFMILCYVLLLCAGHVADVYYSPALKVISRVLHMNDHLAGVTIMALCNTIPDLLYQITIVNDRECVFANDIGTALFVVMFIGGLVCYVTTFEMHAFNTVRDLLFLIFGSLLLELSLYTDRTINYHEIIGMILVYVAYLIVNVLDLIMIKYTLKLLRRELLELNEMPDSPEHLAKIKSLTGEINKLSKEERVQILKRRTTNPRQQNFTFMTQVPNEHEQLEIEQKRDSRYVDMNRGLFKEFILAFKPIKFEVWRNAGIIERIFLVTRVPVVIICTIYIPLVDYEEPKNGWSKLLNCIQIWLSPAVTIILGKSLIFRSKERMWYASIPQNAVYGLYSLVLTVPLSIFIFCQSDTRSPPKYHWIFSILNLMGSVFLIFQCTTELSVMFEMIGYLYGISDQFMSTTVITATNCLGDLATIVTMALQGYEKMAYAATIGGPLLVVLLHCGSVMGVKTALGQHITWYAMVGNYGGILFVLFTLSLAMTLLWACLLNFHARRSVGIFSMSIYGLYIIFAILINMGIISPYEHQVVNDEIYKYEV</sequence>
<feature type="transmembrane region" description="Helical" evidence="8">
    <location>
        <begin position="577"/>
        <end position="597"/>
    </location>
</feature>
<keyword evidence="7 8" id="KW-0472">Membrane</keyword>
<evidence type="ECO:0000313" key="11">
    <source>
        <dbReference type="RefSeq" id="XP_017856693.1"/>
    </source>
</evidence>
<accession>A0ABM1NP07</accession>
<feature type="transmembrane region" description="Helical" evidence="8">
    <location>
        <begin position="111"/>
        <end position="129"/>
    </location>
</feature>
<feature type="transmembrane region" description="Helical" evidence="8">
    <location>
        <begin position="205"/>
        <end position="226"/>
    </location>
</feature>
<dbReference type="InterPro" id="IPR051359">
    <property type="entry name" value="CaCA_antiporter"/>
</dbReference>
<reference evidence="10" key="2">
    <citation type="journal article" date="2016" name="G3 (Bethesda)">
        <title>Genome Evolution in Three Species of Cactophilic Drosophila.</title>
        <authorList>
            <person name="Sanchez-Flores A."/>
            <person name="Penazola F."/>
            <person name="Carpinteyro-Ponce J."/>
            <person name="Nazario-Yepiz N."/>
            <person name="Abreu-Goodger C."/>
            <person name="Machado C.A."/>
            <person name="Markow T.A."/>
        </authorList>
    </citation>
    <scope>NUCLEOTIDE SEQUENCE [LARGE SCALE GENOMIC DNA]</scope>
</reference>
<dbReference type="PANTHER" id="PTHR12266:SF0">
    <property type="entry name" value="MITOCHONDRIAL SODIUM_CALCIUM EXCHANGER PROTEIN"/>
    <property type="match status" value="1"/>
</dbReference>
<feature type="transmembrane region" description="Helical" evidence="8">
    <location>
        <begin position="71"/>
        <end position="91"/>
    </location>
</feature>
<feature type="transmembrane region" description="Helical" evidence="8">
    <location>
        <begin position="366"/>
        <end position="383"/>
    </location>
</feature>
<evidence type="ECO:0000256" key="8">
    <source>
        <dbReference type="SAM" id="Phobius"/>
    </source>
</evidence>
<evidence type="ECO:0000256" key="7">
    <source>
        <dbReference type="ARBA" id="ARBA00023136"/>
    </source>
</evidence>